<keyword evidence="2" id="KW-1185">Reference proteome</keyword>
<dbReference type="AlphaFoldDB" id="A0A8X6IX19"/>
<reference evidence="1" key="1">
    <citation type="submission" date="2020-07" db="EMBL/GenBank/DDBJ databases">
        <title>Multicomponent nature underlies the extraordinary mechanical properties of spider dragline silk.</title>
        <authorList>
            <person name="Kono N."/>
            <person name="Nakamura H."/>
            <person name="Mori M."/>
            <person name="Yoshida Y."/>
            <person name="Ohtoshi R."/>
            <person name="Malay A.D."/>
            <person name="Moran D.A.P."/>
            <person name="Tomita M."/>
            <person name="Numata K."/>
            <person name="Arakawa K."/>
        </authorList>
    </citation>
    <scope>NUCLEOTIDE SEQUENCE</scope>
</reference>
<name>A0A8X6IX19_TRICU</name>
<evidence type="ECO:0000313" key="1">
    <source>
        <dbReference type="EMBL" id="GFR12765.1"/>
    </source>
</evidence>
<comment type="caution">
    <text evidence="1">The sequence shown here is derived from an EMBL/GenBank/DDBJ whole genome shotgun (WGS) entry which is preliminary data.</text>
</comment>
<organism evidence="1 2">
    <name type="scientific">Trichonephila clavata</name>
    <name type="common">Joro spider</name>
    <name type="synonym">Nephila clavata</name>
    <dbReference type="NCBI Taxonomy" id="2740835"/>
    <lineage>
        <taxon>Eukaryota</taxon>
        <taxon>Metazoa</taxon>
        <taxon>Ecdysozoa</taxon>
        <taxon>Arthropoda</taxon>
        <taxon>Chelicerata</taxon>
        <taxon>Arachnida</taxon>
        <taxon>Araneae</taxon>
        <taxon>Araneomorphae</taxon>
        <taxon>Entelegynae</taxon>
        <taxon>Araneoidea</taxon>
        <taxon>Nephilidae</taxon>
        <taxon>Trichonephila</taxon>
    </lineage>
</organism>
<sequence length="130" mass="15004">MSQGKSFKEASNINCGKLVKRLKRIYFANRKAEEVLKERNRVNDDRPREKSLVRKTCLVISEKWKSVTAKSELDLFTTSPIQLAIDRSSFVEFHPVASISNNNTIEFLISGLGKSYFDLSHLFHTFKHKL</sequence>
<dbReference type="Proteomes" id="UP000887116">
    <property type="component" value="Unassembled WGS sequence"/>
</dbReference>
<dbReference type="EMBL" id="BMAO01026832">
    <property type="protein sequence ID" value="GFR12765.1"/>
    <property type="molecule type" value="Genomic_DNA"/>
</dbReference>
<protein>
    <submittedName>
        <fullName evidence="1">Uncharacterized protein</fullName>
    </submittedName>
</protein>
<proteinExistence type="predicted"/>
<accession>A0A8X6IX19</accession>
<gene>
    <name evidence="1" type="ORF">TNCT_225931</name>
</gene>
<dbReference type="OrthoDB" id="6537905at2759"/>
<evidence type="ECO:0000313" key="2">
    <source>
        <dbReference type="Proteomes" id="UP000887116"/>
    </source>
</evidence>